<evidence type="ECO:0000313" key="4">
    <source>
        <dbReference type="Proteomes" id="UP000622797"/>
    </source>
</evidence>
<sequence>MDLATRIPVLDRAISQLRRASPGELAGLAAGILGAFGLYRWARQDYKLYMSYGPGGLPYNIFGWLVSTAVLRPMGTNVLTTGLYDDFAEKRTWLPSGWPTKGREGDRPTLGPHPLPQRQLNQLASADMHKELEQAFSDLVDANTQLVHFSPSKHEGHTDAIFLNDDHHKSAIVQQMLGEISHIHATGDHSVHVILAPGDCKRVIESGWGQRHPLDGVGSARLIFGWTIPKEYILLYAPRNKREIQVIMQIVRASIGFAANSTNVST</sequence>
<evidence type="ECO:0000259" key="2">
    <source>
        <dbReference type="Pfam" id="PF17648"/>
    </source>
</evidence>
<keyword evidence="1" id="KW-1133">Transmembrane helix</keyword>
<keyword evidence="1" id="KW-0472">Membrane</keyword>
<proteinExistence type="predicted"/>
<dbReference type="OrthoDB" id="5358398at2759"/>
<gene>
    <name evidence="3" type="ORF">FSARC_9843</name>
</gene>
<evidence type="ECO:0000256" key="1">
    <source>
        <dbReference type="SAM" id="Phobius"/>
    </source>
</evidence>
<evidence type="ECO:0000313" key="3">
    <source>
        <dbReference type="EMBL" id="KAF4962053.1"/>
    </source>
</evidence>
<dbReference type="Pfam" id="PF17648">
    <property type="entry name" value="Luciferase"/>
    <property type="match status" value="1"/>
</dbReference>
<dbReference type="PANTHER" id="PTHR38695:SF1">
    <property type="entry name" value="AMINO ACID PERMEASE_ SLC12A DOMAIN-CONTAINING PROTEIN"/>
    <property type="match status" value="1"/>
</dbReference>
<dbReference type="Proteomes" id="UP000622797">
    <property type="component" value="Unassembled WGS sequence"/>
</dbReference>
<comment type="caution">
    <text evidence="3">The sequence shown here is derived from an EMBL/GenBank/DDBJ whole genome shotgun (WGS) entry which is preliminary data.</text>
</comment>
<accession>A0A8H4TQ31</accession>
<reference evidence="3" key="2">
    <citation type="submission" date="2020-05" db="EMBL/GenBank/DDBJ databases">
        <authorList>
            <person name="Kim H.-S."/>
            <person name="Proctor R.H."/>
            <person name="Brown D.W."/>
        </authorList>
    </citation>
    <scope>NUCLEOTIDE SEQUENCE</scope>
    <source>
        <strain evidence="3">NRRL 20472</strain>
    </source>
</reference>
<dbReference type="EMBL" id="JABEXW010000575">
    <property type="protein sequence ID" value="KAF4962053.1"/>
    <property type="molecule type" value="Genomic_DNA"/>
</dbReference>
<dbReference type="AlphaFoldDB" id="A0A8H4TQ31"/>
<keyword evidence="4" id="KW-1185">Reference proteome</keyword>
<feature type="domain" description="Luciferase" evidence="2">
    <location>
        <begin position="178"/>
        <end position="254"/>
    </location>
</feature>
<dbReference type="InterPro" id="IPR040841">
    <property type="entry name" value="Luciferase_dom"/>
</dbReference>
<dbReference type="InterPro" id="IPR048273">
    <property type="entry name" value="Luciferase"/>
</dbReference>
<feature type="transmembrane region" description="Helical" evidence="1">
    <location>
        <begin position="25"/>
        <end position="42"/>
    </location>
</feature>
<name>A0A8H4TQ31_9HYPO</name>
<dbReference type="PANTHER" id="PTHR38695">
    <property type="entry name" value="AMINO ACID PERMEASE_ SLC12A DOMAIN-CONTAINING PROTEIN"/>
    <property type="match status" value="1"/>
</dbReference>
<protein>
    <recommendedName>
        <fullName evidence="2">Luciferase domain-containing protein</fullName>
    </recommendedName>
</protein>
<keyword evidence="1" id="KW-0812">Transmembrane</keyword>
<organism evidence="3 4">
    <name type="scientific">Fusarium sarcochroum</name>
    <dbReference type="NCBI Taxonomy" id="1208366"/>
    <lineage>
        <taxon>Eukaryota</taxon>
        <taxon>Fungi</taxon>
        <taxon>Dikarya</taxon>
        <taxon>Ascomycota</taxon>
        <taxon>Pezizomycotina</taxon>
        <taxon>Sordariomycetes</taxon>
        <taxon>Hypocreomycetidae</taxon>
        <taxon>Hypocreales</taxon>
        <taxon>Nectriaceae</taxon>
        <taxon>Fusarium</taxon>
        <taxon>Fusarium lateritium species complex</taxon>
    </lineage>
</organism>
<reference evidence="3" key="1">
    <citation type="journal article" date="2020" name="BMC Genomics">
        <title>Correction to: Identification and distribution of gene clusters required for synthesis of sphingolipid metabolism inhibitors in diverse species of the filamentous fungus Fusarium.</title>
        <authorList>
            <person name="Kim H.S."/>
            <person name="Lohmar J.M."/>
            <person name="Busman M."/>
            <person name="Brown D.W."/>
            <person name="Naumann T.A."/>
            <person name="Divon H.H."/>
            <person name="Lysoe E."/>
            <person name="Uhlig S."/>
            <person name="Proctor R.H."/>
        </authorList>
    </citation>
    <scope>NUCLEOTIDE SEQUENCE</scope>
    <source>
        <strain evidence="3">NRRL 20472</strain>
    </source>
</reference>